<proteinExistence type="inferred from homology"/>
<dbReference type="PROSITE" id="PS00086">
    <property type="entry name" value="CYTOCHROME_P450"/>
    <property type="match status" value="1"/>
</dbReference>
<dbReference type="InterPro" id="IPR001128">
    <property type="entry name" value="Cyt_P450"/>
</dbReference>
<dbReference type="CDD" id="cd11041">
    <property type="entry name" value="CYP503A1-like"/>
    <property type="match status" value="1"/>
</dbReference>
<evidence type="ECO:0000313" key="9">
    <source>
        <dbReference type="EMBL" id="ESK96244.1"/>
    </source>
</evidence>
<dbReference type="Proteomes" id="UP000017559">
    <property type="component" value="Unassembled WGS sequence"/>
</dbReference>
<gene>
    <name evidence="9" type="ORF">Moror_7234</name>
</gene>
<evidence type="ECO:0000256" key="1">
    <source>
        <dbReference type="ARBA" id="ARBA00001971"/>
    </source>
</evidence>
<comment type="similarity">
    <text evidence="2 7">Belongs to the cytochrome P450 family.</text>
</comment>
<evidence type="ECO:0000256" key="5">
    <source>
        <dbReference type="ARBA" id="ARBA00023004"/>
    </source>
</evidence>
<feature type="transmembrane region" description="Helical" evidence="8">
    <location>
        <begin position="103"/>
        <end position="125"/>
    </location>
</feature>
<evidence type="ECO:0000313" key="10">
    <source>
        <dbReference type="Proteomes" id="UP000017559"/>
    </source>
</evidence>
<evidence type="ECO:0000256" key="4">
    <source>
        <dbReference type="ARBA" id="ARBA00023002"/>
    </source>
</evidence>
<keyword evidence="3 6" id="KW-0479">Metal-binding</keyword>
<dbReference type="SUPFAM" id="SSF48264">
    <property type="entry name" value="Cytochrome P450"/>
    <property type="match status" value="1"/>
</dbReference>
<keyword evidence="10" id="KW-1185">Reference proteome</keyword>
<dbReference type="EMBL" id="AWSO01000052">
    <property type="protein sequence ID" value="ESK96244.1"/>
    <property type="molecule type" value="Genomic_DNA"/>
</dbReference>
<evidence type="ECO:0000256" key="2">
    <source>
        <dbReference type="ARBA" id="ARBA00010617"/>
    </source>
</evidence>
<feature type="transmembrane region" description="Helical" evidence="8">
    <location>
        <begin position="137"/>
        <end position="156"/>
    </location>
</feature>
<evidence type="ECO:0000256" key="8">
    <source>
        <dbReference type="SAM" id="Phobius"/>
    </source>
</evidence>
<comment type="caution">
    <text evidence="9">The sequence shown here is derived from an EMBL/GenBank/DDBJ whole genome shotgun (WGS) entry which is preliminary data.</text>
</comment>
<feature type="binding site" description="axial binding residue" evidence="6">
    <location>
        <position position="550"/>
    </location>
    <ligand>
        <name>heme</name>
        <dbReference type="ChEBI" id="CHEBI:30413"/>
    </ligand>
    <ligandPart>
        <name>Fe</name>
        <dbReference type="ChEBI" id="CHEBI:18248"/>
    </ligandPart>
</feature>
<dbReference type="PRINTS" id="PR00465">
    <property type="entry name" value="EP450IV"/>
</dbReference>
<dbReference type="GO" id="GO:0016705">
    <property type="term" value="F:oxidoreductase activity, acting on paired donors, with incorporation or reduction of molecular oxygen"/>
    <property type="evidence" value="ECO:0007669"/>
    <property type="project" value="InterPro"/>
</dbReference>
<keyword evidence="6 7" id="KW-0349">Heme</keyword>
<dbReference type="OrthoDB" id="1844152at2759"/>
<reference evidence="9 10" key="1">
    <citation type="journal article" date="2014" name="BMC Genomics">
        <title>Genome and secretome analysis of the hemibiotrophic fungal pathogen, Moniliophthora roreri, which causes frosty pod rot disease of cacao: mechanisms of the biotrophic and necrotrophic phases.</title>
        <authorList>
            <person name="Meinhardt L.W."/>
            <person name="Costa G.G.L."/>
            <person name="Thomazella D.P.T."/>
            <person name="Teixeira P.J.P.L."/>
            <person name="Carazzolle M.F."/>
            <person name="Schuster S.C."/>
            <person name="Carlson J.E."/>
            <person name="Guiltinan M.J."/>
            <person name="Mieczkowski P."/>
            <person name="Farmer A."/>
            <person name="Ramaraj T."/>
            <person name="Crozier J."/>
            <person name="Davis R.E."/>
            <person name="Shao J."/>
            <person name="Melnick R.L."/>
            <person name="Pereira G.A.G."/>
            <person name="Bailey B.A."/>
        </authorList>
    </citation>
    <scope>NUCLEOTIDE SEQUENCE [LARGE SCALE GENOMIC DNA]</scope>
    <source>
        <strain evidence="9 10">MCA 2997</strain>
    </source>
</reference>
<dbReference type="Gene3D" id="1.10.630.10">
    <property type="entry name" value="Cytochrome P450"/>
    <property type="match status" value="1"/>
</dbReference>
<keyword evidence="8" id="KW-0812">Transmembrane</keyword>
<dbReference type="Pfam" id="PF00067">
    <property type="entry name" value="p450"/>
    <property type="match status" value="1"/>
</dbReference>
<dbReference type="GO" id="GO:0020037">
    <property type="term" value="F:heme binding"/>
    <property type="evidence" value="ECO:0007669"/>
    <property type="project" value="InterPro"/>
</dbReference>
<dbReference type="HOGENOM" id="CLU_022195_0_2_1"/>
<sequence length="605" mass="68405">MVRAAGDGIKKSSAARDWMGPIVVNTTGFCASLMKDRNYLWYLGVQRIQPMHSTSPLTQWVLPTMPVLLDSVALTATDKISPMIQLTWTSLVLSPLDIKHDSFIYVMLQPILLALCALSGIVLLTSINRYRARMAKLNAIPTIGHAGFFLSYMSAYEFLRNANDIIQEGYNCYPNSVFKVPLLDRWLVVISGTSMIEDIRRATDEQLSLVEAAKDMLHTDTFLGKSTLDDPDLGGFIQTALTRKISLKASEVHDEIVGAFEDEIPETPDWIKVPTLSKVLNIVCRASNRLFVGLPLCRDEEWKTLNIEYTRMISSSFQVTNLFPKFIQPIVKWYLNPRPVAYACAFKHLQPIILDRLEKMKAHGKEWEGPDDLLTWIMKDADGNREMLDPEELIGKILFMNMVAINTTSSAFTHALLNLALRLELIQPLRDEAERAIQDEGWTKAAMGKMRMMDSFLMESQRMSGSPPVHIHRMPVHDFTFSNGTVLPAGTVVMTCVRAIHLDDDNYPNASKFDSLRSYKKRRMEGESLKHQMVTPQPDYLSFGIGKHACPGRFFAVSLLKFLLSHVLLHYDIKLDEGEKPKANVFGARLNADAKTQVMFKRRSV</sequence>
<organism evidence="9 10">
    <name type="scientific">Moniliophthora roreri (strain MCA 2997)</name>
    <name type="common">Cocoa frosty pod rot fungus</name>
    <name type="synonym">Crinipellis roreri</name>
    <dbReference type="NCBI Taxonomy" id="1381753"/>
    <lineage>
        <taxon>Eukaryota</taxon>
        <taxon>Fungi</taxon>
        <taxon>Dikarya</taxon>
        <taxon>Basidiomycota</taxon>
        <taxon>Agaricomycotina</taxon>
        <taxon>Agaricomycetes</taxon>
        <taxon>Agaricomycetidae</taxon>
        <taxon>Agaricales</taxon>
        <taxon>Marasmiineae</taxon>
        <taxon>Marasmiaceae</taxon>
        <taxon>Moniliophthora</taxon>
    </lineage>
</organism>
<dbReference type="InterPro" id="IPR036396">
    <property type="entry name" value="Cyt_P450_sf"/>
</dbReference>
<dbReference type="InterPro" id="IPR002403">
    <property type="entry name" value="Cyt_P450_E_grp-IV"/>
</dbReference>
<keyword evidence="8" id="KW-0472">Membrane</keyword>
<name>V2YX25_MONRO</name>
<comment type="cofactor">
    <cofactor evidence="1 6">
        <name>heme</name>
        <dbReference type="ChEBI" id="CHEBI:30413"/>
    </cofactor>
</comment>
<keyword evidence="8" id="KW-1133">Transmembrane helix</keyword>
<dbReference type="GO" id="GO:0004497">
    <property type="term" value="F:monooxygenase activity"/>
    <property type="evidence" value="ECO:0007669"/>
    <property type="project" value="UniProtKB-KW"/>
</dbReference>
<dbReference type="InterPro" id="IPR017972">
    <property type="entry name" value="Cyt_P450_CS"/>
</dbReference>
<evidence type="ECO:0000256" key="3">
    <source>
        <dbReference type="ARBA" id="ARBA00022723"/>
    </source>
</evidence>
<keyword evidence="5 6" id="KW-0408">Iron</keyword>
<dbReference type="PANTHER" id="PTHR46206">
    <property type="entry name" value="CYTOCHROME P450"/>
    <property type="match status" value="1"/>
</dbReference>
<evidence type="ECO:0000256" key="6">
    <source>
        <dbReference type="PIRSR" id="PIRSR602403-1"/>
    </source>
</evidence>
<protein>
    <submittedName>
        <fullName evidence="9">Cytochrome p450</fullName>
    </submittedName>
</protein>
<dbReference type="KEGG" id="mrr:Moror_7234"/>
<dbReference type="AlphaFoldDB" id="V2YX25"/>
<keyword evidence="4 7" id="KW-0560">Oxidoreductase</keyword>
<dbReference type="GO" id="GO:0005506">
    <property type="term" value="F:iron ion binding"/>
    <property type="evidence" value="ECO:0007669"/>
    <property type="project" value="InterPro"/>
</dbReference>
<accession>V2YX25</accession>
<keyword evidence="7" id="KW-0503">Monooxygenase</keyword>
<evidence type="ECO:0000256" key="7">
    <source>
        <dbReference type="RuleBase" id="RU000461"/>
    </source>
</evidence>